<proteinExistence type="predicted"/>
<organism evidence="1 2">
    <name type="scientific">Jannaschia ovalis</name>
    <dbReference type="NCBI Taxonomy" id="3038773"/>
    <lineage>
        <taxon>Bacteria</taxon>
        <taxon>Pseudomonadati</taxon>
        <taxon>Pseudomonadota</taxon>
        <taxon>Alphaproteobacteria</taxon>
        <taxon>Rhodobacterales</taxon>
        <taxon>Roseobacteraceae</taxon>
        <taxon>Jannaschia</taxon>
    </lineage>
</organism>
<evidence type="ECO:0000313" key="2">
    <source>
        <dbReference type="Proteomes" id="UP001243420"/>
    </source>
</evidence>
<evidence type="ECO:0008006" key="3">
    <source>
        <dbReference type="Google" id="ProtNLM"/>
    </source>
</evidence>
<accession>A0ABY8L9L5</accession>
<evidence type="ECO:0000313" key="1">
    <source>
        <dbReference type="EMBL" id="WGH78042.1"/>
    </source>
</evidence>
<dbReference type="RefSeq" id="WP_279964718.1">
    <property type="nucleotide sequence ID" value="NZ_CP122537.1"/>
</dbReference>
<reference evidence="1 2" key="1">
    <citation type="submission" date="2023-04" db="EMBL/GenBank/DDBJ databases">
        <title>Jannaschia ovalis sp. nov., a marine bacterium isolated from sea tidal flat.</title>
        <authorList>
            <person name="Kwon D.Y."/>
            <person name="Kim J.-J."/>
        </authorList>
    </citation>
    <scope>NUCLEOTIDE SEQUENCE [LARGE SCALE GENOMIC DNA]</scope>
    <source>
        <strain evidence="1 2">GRR-S6-38</strain>
    </source>
</reference>
<dbReference type="EMBL" id="CP122537">
    <property type="protein sequence ID" value="WGH78042.1"/>
    <property type="molecule type" value="Genomic_DNA"/>
</dbReference>
<name>A0ABY8L9L5_9RHOB</name>
<gene>
    <name evidence="1" type="ORF">P8627_13525</name>
</gene>
<dbReference type="Proteomes" id="UP001243420">
    <property type="component" value="Chromosome"/>
</dbReference>
<protein>
    <recommendedName>
        <fullName evidence="3">YMGG-like Gly-zipper</fullName>
    </recommendedName>
</protein>
<dbReference type="PROSITE" id="PS51257">
    <property type="entry name" value="PROKAR_LIPOPROTEIN"/>
    <property type="match status" value="1"/>
</dbReference>
<sequence>MVKIPLRAAGIVAALALSGCYGTDVERAGAGALIGGLGAAALDKNVAGGALIGAAGGALADDLADFTR</sequence>
<keyword evidence="2" id="KW-1185">Reference proteome</keyword>